<sequence length="107" mass="12819">MVDDVKLLQNDDLFPLSLNSFIKVRDLRFLSEYTSLQSLVLDHNQLTPHLKMPEMPLLHTFWVNHNNIENLAAPSYFNDGTYEQYTDYRFPERSGKQNHRHHRNMFL</sequence>
<reference evidence="1" key="1">
    <citation type="submission" date="2022-11" db="EMBL/GenBank/DDBJ databases">
        <title>Centuries of genome instability and evolution in soft-shell clam transmissible cancer (bioRxiv).</title>
        <authorList>
            <person name="Hart S.F.M."/>
            <person name="Yonemitsu M.A."/>
            <person name="Giersch R.M."/>
            <person name="Beal B.F."/>
            <person name="Arriagada G."/>
            <person name="Davis B.W."/>
            <person name="Ostrander E.A."/>
            <person name="Goff S.P."/>
            <person name="Metzger M.J."/>
        </authorList>
    </citation>
    <scope>NUCLEOTIDE SEQUENCE</scope>
    <source>
        <strain evidence="1">MELC-2E11</strain>
        <tissue evidence="1">Siphon/mantle</tissue>
    </source>
</reference>
<gene>
    <name evidence="1" type="ORF">MAR_003020</name>
</gene>
<evidence type="ECO:0000313" key="1">
    <source>
        <dbReference type="EMBL" id="WAR29452.1"/>
    </source>
</evidence>
<dbReference type="EMBL" id="CP111027">
    <property type="protein sequence ID" value="WAR29452.1"/>
    <property type="molecule type" value="Genomic_DNA"/>
</dbReference>
<dbReference type="InterPro" id="IPR032675">
    <property type="entry name" value="LRR_dom_sf"/>
</dbReference>
<proteinExistence type="predicted"/>
<dbReference type="PANTHER" id="PTHR46282:SF1">
    <property type="entry name" value="LEUCINE-RICH REPEAT-CONTAINING PROTEIN 72-LIKE"/>
    <property type="match status" value="1"/>
</dbReference>
<accession>A0ABY7G4U6</accession>
<dbReference type="Proteomes" id="UP001164746">
    <property type="component" value="Chromosome 16"/>
</dbReference>
<dbReference type="SUPFAM" id="SSF52058">
    <property type="entry name" value="L domain-like"/>
    <property type="match status" value="1"/>
</dbReference>
<dbReference type="Gene3D" id="3.80.10.10">
    <property type="entry name" value="Ribonuclease Inhibitor"/>
    <property type="match status" value="1"/>
</dbReference>
<organism evidence="1 2">
    <name type="scientific">Mya arenaria</name>
    <name type="common">Soft-shell clam</name>
    <dbReference type="NCBI Taxonomy" id="6604"/>
    <lineage>
        <taxon>Eukaryota</taxon>
        <taxon>Metazoa</taxon>
        <taxon>Spiralia</taxon>
        <taxon>Lophotrochozoa</taxon>
        <taxon>Mollusca</taxon>
        <taxon>Bivalvia</taxon>
        <taxon>Autobranchia</taxon>
        <taxon>Heteroconchia</taxon>
        <taxon>Euheterodonta</taxon>
        <taxon>Imparidentia</taxon>
        <taxon>Neoheterodontei</taxon>
        <taxon>Myida</taxon>
        <taxon>Myoidea</taxon>
        <taxon>Myidae</taxon>
        <taxon>Mya</taxon>
    </lineage>
</organism>
<keyword evidence="2" id="KW-1185">Reference proteome</keyword>
<name>A0ABY7G4U6_MYAAR</name>
<protein>
    <submittedName>
        <fullName evidence="1">Uncharacterized protein</fullName>
    </submittedName>
</protein>
<dbReference type="PANTHER" id="PTHR46282">
    <property type="entry name" value="LEUCINE-RICH MELANOCYTE DIFFERENTIATION-ASSOCIATED PROTEIN"/>
    <property type="match status" value="1"/>
</dbReference>
<evidence type="ECO:0000313" key="2">
    <source>
        <dbReference type="Proteomes" id="UP001164746"/>
    </source>
</evidence>
<dbReference type="InterPro" id="IPR043313">
    <property type="entry name" value="LRMDA"/>
</dbReference>